<proteinExistence type="predicted"/>
<accession>A0A9P4IQS5</accession>
<keyword evidence="2" id="KW-1185">Reference proteome</keyword>
<dbReference type="EMBL" id="ML996094">
    <property type="protein sequence ID" value="KAF2147976.1"/>
    <property type="molecule type" value="Genomic_DNA"/>
</dbReference>
<comment type="caution">
    <text evidence="1">The sequence shown here is derived from an EMBL/GenBank/DDBJ whole genome shotgun (WGS) entry which is preliminary data.</text>
</comment>
<gene>
    <name evidence="1" type="ORF">K461DRAFT_302320</name>
</gene>
<name>A0A9P4IQS5_9PEZI</name>
<evidence type="ECO:0000313" key="2">
    <source>
        <dbReference type="Proteomes" id="UP000799439"/>
    </source>
</evidence>
<organism evidence="1 2">
    <name type="scientific">Myriangium duriaei CBS 260.36</name>
    <dbReference type="NCBI Taxonomy" id="1168546"/>
    <lineage>
        <taxon>Eukaryota</taxon>
        <taxon>Fungi</taxon>
        <taxon>Dikarya</taxon>
        <taxon>Ascomycota</taxon>
        <taxon>Pezizomycotina</taxon>
        <taxon>Dothideomycetes</taxon>
        <taxon>Dothideomycetidae</taxon>
        <taxon>Myriangiales</taxon>
        <taxon>Myriangiaceae</taxon>
        <taxon>Myriangium</taxon>
    </lineage>
</organism>
<sequence>MYRAMLYDIPEKPECPFPKLADVAVADNLKLHEYRESVEKWEKFYWHCSEKAADLNHRLKYRVDHVEVKQCNEVKEAIQERLGKMDEEEKEAGWIITHRYIHVSPVSAMRSMTILVLARQNTRAAAVSRKGIHRAKLTVKFQLQIADCGSVTVAARSRHRSDCICEGFSACNLATALAALPVSVFASTYNLEEGQKTVPAGDSCQVKMSPQPSRFPALEGIAKADSAKLDQLQLWVLSEIDDLQNARRRAEFRGETDDAFTHQRQAIECQAIERAIWKRGSGMK</sequence>
<dbReference type="AlphaFoldDB" id="A0A9P4IQS5"/>
<reference evidence="1" key="1">
    <citation type="journal article" date="2020" name="Stud. Mycol.">
        <title>101 Dothideomycetes genomes: a test case for predicting lifestyles and emergence of pathogens.</title>
        <authorList>
            <person name="Haridas S."/>
            <person name="Albert R."/>
            <person name="Binder M."/>
            <person name="Bloem J."/>
            <person name="Labutti K."/>
            <person name="Salamov A."/>
            <person name="Andreopoulos B."/>
            <person name="Baker S."/>
            <person name="Barry K."/>
            <person name="Bills G."/>
            <person name="Bluhm B."/>
            <person name="Cannon C."/>
            <person name="Castanera R."/>
            <person name="Culley D."/>
            <person name="Daum C."/>
            <person name="Ezra D."/>
            <person name="Gonzalez J."/>
            <person name="Henrissat B."/>
            <person name="Kuo A."/>
            <person name="Liang C."/>
            <person name="Lipzen A."/>
            <person name="Lutzoni F."/>
            <person name="Magnuson J."/>
            <person name="Mondo S."/>
            <person name="Nolan M."/>
            <person name="Ohm R."/>
            <person name="Pangilinan J."/>
            <person name="Park H.-J."/>
            <person name="Ramirez L."/>
            <person name="Alfaro M."/>
            <person name="Sun H."/>
            <person name="Tritt A."/>
            <person name="Yoshinaga Y."/>
            <person name="Zwiers L.-H."/>
            <person name="Turgeon B."/>
            <person name="Goodwin S."/>
            <person name="Spatafora J."/>
            <person name="Crous P."/>
            <person name="Grigoriev I."/>
        </authorList>
    </citation>
    <scope>NUCLEOTIDE SEQUENCE</scope>
    <source>
        <strain evidence="1">CBS 260.36</strain>
    </source>
</reference>
<protein>
    <submittedName>
        <fullName evidence="1">Uncharacterized protein</fullName>
    </submittedName>
</protein>
<dbReference type="Proteomes" id="UP000799439">
    <property type="component" value="Unassembled WGS sequence"/>
</dbReference>
<evidence type="ECO:0000313" key="1">
    <source>
        <dbReference type="EMBL" id="KAF2147976.1"/>
    </source>
</evidence>